<dbReference type="EMBL" id="SZYD01000010">
    <property type="protein sequence ID" value="KAD4982322.1"/>
    <property type="molecule type" value="Genomic_DNA"/>
</dbReference>
<protein>
    <submittedName>
        <fullName evidence="1">Uncharacterized protein</fullName>
    </submittedName>
</protein>
<organism evidence="1 2">
    <name type="scientific">Mikania micrantha</name>
    <name type="common">bitter vine</name>
    <dbReference type="NCBI Taxonomy" id="192012"/>
    <lineage>
        <taxon>Eukaryota</taxon>
        <taxon>Viridiplantae</taxon>
        <taxon>Streptophyta</taxon>
        <taxon>Embryophyta</taxon>
        <taxon>Tracheophyta</taxon>
        <taxon>Spermatophyta</taxon>
        <taxon>Magnoliopsida</taxon>
        <taxon>eudicotyledons</taxon>
        <taxon>Gunneridae</taxon>
        <taxon>Pentapetalae</taxon>
        <taxon>asterids</taxon>
        <taxon>campanulids</taxon>
        <taxon>Asterales</taxon>
        <taxon>Asteraceae</taxon>
        <taxon>Asteroideae</taxon>
        <taxon>Heliantheae alliance</taxon>
        <taxon>Eupatorieae</taxon>
        <taxon>Mikania</taxon>
    </lineage>
</organism>
<reference evidence="1 2" key="1">
    <citation type="submission" date="2019-05" db="EMBL/GenBank/DDBJ databases">
        <title>Mikania micrantha, genome provides insights into the molecular mechanism of rapid growth.</title>
        <authorList>
            <person name="Liu B."/>
        </authorList>
    </citation>
    <scope>NUCLEOTIDE SEQUENCE [LARGE SCALE GENOMIC DNA]</scope>
    <source>
        <strain evidence="1">NLD-2019</strain>
        <tissue evidence="1">Leaf</tissue>
    </source>
</reference>
<accession>A0A5N6NPY3</accession>
<sequence>MTTHEWVLSAQGGSAVPWSCGQLFRHFPFGPRHSAAWAAPSTVANLAPYSCPFLDSVTELAHANESSDGRVLEEGSLEPSWKDDSMREMMNVGENRARNGVTDCSESRNEVSVEKWVKNHWGVGRYAWGDLIGNLLKNQVFHPYPQSISSSRRQQAPPTKIIIQITKNSSLKASRRLDRIKKR</sequence>
<gene>
    <name evidence="1" type="ORF">E3N88_18993</name>
</gene>
<proteinExistence type="predicted"/>
<dbReference type="AlphaFoldDB" id="A0A5N6NPY3"/>
<keyword evidence="2" id="KW-1185">Reference proteome</keyword>
<evidence type="ECO:0000313" key="1">
    <source>
        <dbReference type="EMBL" id="KAD4982322.1"/>
    </source>
</evidence>
<name>A0A5N6NPY3_9ASTR</name>
<evidence type="ECO:0000313" key="2">
    <source>
        <dbReference type="Proteomes" id="UP000326396"/>
    </source>
</evidence>
<comment type="caution">
    <text evidence="1">The sequence shown here is derived from an EMBL/GenBank/DDBJ whole genome shotgun (WGS) entry which is preliminary data.</text>
</comment>
<dbReference type="Proteomes" id="UP000326396">
    <property type="component" value="Linkage Group LG18"/>
</dbReference>